<name>A0A1I1WX93_9BACT</name>
<accession>A0A1I1WX93</accession>
<evidence type="ECO:0000313" key="2">
    <source>
        <dbReference type="Proteomes" id="UP000199400"/>
    </source>
</evidence>
<dbReference type="Gene3D" id="3.10.100.10">
    <property type="entry name" value="Mannose-Binding Protein A, subunit A"/>
    <property type="match status" value="1"/>
</dbReference>
<dbReference type="InterPro" id="IPR016186">
    <property type="entry name" value="C-type_lectin-like/link_sf"/>
</dbReference>
<organism evidence="1 2">
    <name type="scientific">Nannocystis exedens</name>
    <dbReference type="NCBI Taxonomy" id="54"/>
    <lineage>
        <taxon>Bacteria</taxon>
        <taxon>Pseudomonadati</taxon>
        <taxon>Myxococcota</taxon>
        <taxon>Polyangia</taxon>
        <taxon>Nannocystales</taxon>
        <taxon>Nannocystaceae</taxon>
        <taxon>Nannocystis</taxon>
    </lineage>
</organism>
<sequence>MIATSAQDLLDGELNVPIDVDENGLVVVTGTDAMPCMSSASYVWTGANFDGYNSDPDCDGWNSVEPGTQARIGDLTATGPEWSAQPTCTLSCAEELRIYCIEKAP</sequence>
<dbReference type="EMBL" id="FOMX01000007">
    <property type="protein sequence ID" value="SFD99679.1"/>
    <property type="molecule type" value="Genomic_DNA"/>
</dbReference>
<dbReference type="STRING" id="54.SAMN02745121_02589"/>
<gene>
    <name evidence="1" type="ORF">SAMN02745121_02589</name>
</gene>
<dbReference type="Proteomes" id="UP000199400">
    <property type="component" value="Unassembled WGS sequence"/>
</dbReference>
<dbReference type="AlphaFoldDB" id="A0A1I1WX93"/>
<protein>
    <recommendedName>
        <fullName evidence="3">DUF1554 domain-containing protein</fullName>
    </recommendedName>
</protein>
<dbReference type="RefSeq" id="WP_096329027.1">
    <property type="nucleotide sequence ID" value="NZ_FOMX01000007.1"/>
</dbReference>
<reference evidence="2" key="1">
    <citation type="submission" date="2016-10" db="EMBL/GenBank/DDBJ databases">
        <authorList>
            <person name="Varghese N."/>
            <person name="Submissions S."/>
        </authorList>
    </citation>
    <scope>NUCLEOTIDE SEQUENCE [LARGE SCALE GENOMIC DNA]</scope>
    <source>
        <strain evidence="2">ATCC 25963</strain>
    </source>
</reference>
<evidence type="ECO:0008006" key="3">
    <source>
        <dbReference type="Google" id="ProtNLM"/>
    </source>
</evidence>
<proteinExistence type="predicted"/>
<keyword evidence="2" id="KW-1185">Reference proteome</keyword>
<evidence type="ECO:0000313" key="1">
    <source>
        <dbReference type="EMBL" id="SFD99679.1"/>
    </source>
</evidence>
<dbReference type="OrthoDB" id="5524965at2"/>